<proteinExistence type="predicted"/>
<reference evidence="1 2" key="1">
    <citation type="submission" date="2017-06" db="EMBL/GenBank/DDBJ databases">
        <title>Investigating the central metabolism of Clostridium thermosuccinogenes.</title>
        <authorList>
            <person name="Koendjbiharie J.G."/>
            <person name="van Kranenburg R."/>
        </authorList>
    </citation>
    <scope>NUCLEOTIDE SEQUENCE [LARGE SCALE GENOMIC DNA]</scope>
    <source>
        <strain evidence="1 2">DSM 5806</strain>
    </source>
</reference>
<dbReference type="Pfam" id="PF09388">
    <property type="entry name" value="SpoOE-like"/>
    <property type="match status" value="1"/>
</dbReference>
<dbReference type="InterPro" id="IPR036638">
    <property type="entry name" value="HLH_DNA-bd_sf"/>
</dbReference>
<sequence length="55" mass="6800">MYYKRGLLMKEEIEKVREEINEVMSSDHIDYDRALSISQKMDKLILEYYRKRVLE</sequence>
<dbReference type="AlphaFoldDB" id="A0A2K2FNM9"/>
<name>A0A2K2FNM9_9CLOT</name>
<comment type="caution">
    <text evidence="1">The sequence shown here is derived from an EMBL/GenBank/DDBJ whole genome shotgun (WGS) entry which is preliminary data.</text>
</comment>
<dbReference type="GO" id="GO:0046983">
    <property type="term" value="F:protein dimerization activity"/>
    <property type="evidence" value="ECO:0007669"/>
    <property type="project" value="InterPro"/>
</dbReference>
<evidence type="ECO:0008006" key="3">
    <source>
        <dbReference type="Google" id="ProtNLM"/>
    </source>
</evidence>
<dbReference type="SUPFAM" id="SSF140500">
    <property type="entry name" value="BAS1536-like"/>
    <property type="match status" value="1"/>
</dbReference>
<organism evidence="1 2">
    <name type="scientific">Clostridium thermosuccinogenes</name>
    <dbReference type="NCBI Taxonomy" id="84032"/>
    <lineage>
        <taxon>Bacteria</taxon>
        <taxon>Bacillati</taxon>
        <taxon>Bacillota</taxon>
        <taxon>Clostridia</taxon>
        <taxon>Eubacteriales</taxon>
        <taxon>Clostridiaceae</taxon>
        <taxon>Clostridium</taxon>
    </lineage>
</organism>
<dbReference type="Gene3D" id="4.10.280.10">
    <property type="entry name" value="Helix-loop-helix DNA-binding domain"/>
    <property type="match status" value="1"/>
</dbReference>
<dbReference type="KEGG" id="cthd:CDO33_13765"/>
<dbReference type="Proteomes" id="UP000236151">
    <property type="component" value="Unassembled WGS sequence"/>
</dbReference>
<dbReference type="InterPro" id="IPR018540">
    <property type="entry name" value="Spo0E-like"/>
</dbReference>
<evidence type="ECO:0000313" key="2">
    <source>
        <dbReference type="Proteomes" id="UP000236151"/>
    </source>
</evidence>
<dbReference type="GO" id="GO:0043937">
    <property type="term" value="P:regulation of sporulation"/>
    <property type="evidence" value="ECO:0007669"/>
    <property type="project" value="InterPro"/>
</dbReference>
<gene>
    <name evidence="1" type="ORF">CDQ84_06825</name>
</gene>
<accession>A0A2K2FNM9</accession>
<dbReference type="EMBL" id="NIOJ01000012">
    <property type="protein sequence ID" value="PNU00386.1"/>
    <property type="molecule type" value="Genomic_DNA"/>
</dbReference>
<dbReference type="InterPro" id="IPR037208">
    <property type="entry name" value="Spo0E-like_sf"/>
</dbReference>
<protein>
    <recommendedName>
        <fullName evidence="3">Spo0E family sporulation regulatory protein-aspartic acid phosphatase</fullName>
    </recommendedName>
</protein>
<keyword evidence="2" id="KW-1185">Reference proteome</keyword>
<evidence type="ECO:0000313" key="1">
    <source>
        <dbReference type="EMBL" id="PNU00386.1"/>
    </source>
</evidence>